<dbReference type="Proteomes" id="UP001467674">
    <property type="component" value="Unassembled WGS sequence"/>
</dbReference>
<evidence type="ECO:0000313" key="2">
    <source>
        <dbReference type="Proteomes" id="UP001467674"/>
    </source>
</evidence>
<name>A0ABV1S915_BACAB</name>
<proteinExistence type="predicted"/>
<protein>
    <submittedName>
        <fullName evidence="1">Uncharacterized protein</fullName>
    </submittedName>
</protein>
<keyword evidence="2" id="KW-1185">Reference proteome</keyword>
<evidence type="ECO:0000313" key="1">
    <source>
        <dbReference type="EMBL" id="MER3123047.1"/>
    </source>
</evidence>
<organism evidence="1 2">
    <name type="scientific">Bacillus altitudinis</name>
    <dbReference type="NCBI Taxonomy" id="293387"/>
    <lineage>
        <taxon>Bacteria</taxon>
        <taxon>Bacillati</taxon>
        <taxon>Bacillota</taxon>
        <taxon>Bacilli</taxon>
        <taxon>Bacillales</taxon>
        <taxon>Bacillaceae</taxon>
        <taxon>Bacillus</taxon>
    </lineage>
</organism>
<comment type="caution">
    <text evidence="1">The sequence shown here is derived from an EMBL/GenBank/DDBJ whole genome shotgun (WGS) entry which is preliminary data.</text>
</comment>
<gene>
    <name evidence="1" type="ORF">ABQG71_17940</name>
</gene>
<dbReference type="EMBL" id="JBEOME010000012">
    <property type="protein sequence ID" value="MER3123047.1"/>
    <property type="molecule type" value="Genomic_DNA"/>
</dbReference>
<accession>A0ABV1S915</accession>
<dbReference type="RefSeq" id="WP_171465516.1">
    <property type="nucleotide sequence ID" value="NZ_JBEOME010000012.1"/>
</dbReference>
<reference evidence="1 2" key="1">
    <citation type="submission" date="2024-06" db="EMBL/GenBank/DDBJ databases">
        <title>Construction of an artificial bacterial consortium using nitrogen cycle bacteria from Cuatro Cienegas Basin and a mangrove forest.</title>
        <authorList>
            <person name="Aguilera-Najera D."/>
            <person name="Marquez-Cianci L."/>
            <person name="Martinez-Perez E."/>
            <person name="Rosas-Barrera M."/>
            <person name="Rodriguez-Cruz U.E."/>
            <person name="Tapia-Lopez R."/>
            <person name="Eguiarte L.E."/>
            <person name="Souza-Saldivar V."/>
        </authorList>
    </citation>
    <scope>NUCLEOTIDE SEQUENCE [LARGE SCALE GENOMIC DNA]</scope>
    <source>
        <strain evidence="1 2">S14-15</strain>
    </source>
</reference>
<sequence>MNKNKNVYGQYLKNGEIVEWVKDSNSNIVWKGDRAKYLGSGKFKGISGSVKGEIFYESSDDCICIDKV</sequence>